<name>A0A1B3XRM9_9BACI</name>
<dbReference type="SUPFAM" id="SSF53756">
    <property type="entry name" value="UDP-Glycosyltransferase/glycogen phosphorylase"/>
    <property type="match status" value="1"/>
</dbReference>
<dbReference type="EMBL" id="CP017080">
    <property type="protein sequence ID" value="AOH55864.1"/>
    <property type="molecule type" value="Genomic_DNA"/>
</dbReference>
<dbReference type="RefSeq" id="WP_064464421.1">
    <property type="nucleotide sequence ID" value="NZ_CP017080.1"/>
</dbReference>
<gene>
    <name evidence="3" type="ORF">ABE28_015995</name>
</gene>
<evidence type="ECO:0000259" key="2">
    <source>
        <dbReference type="Pfam" id="PF00534"/>
    </source>
</evidence>
<dbReference type="Gene3D" id="3.40.50.2000">
    <property type="entry name" value="Glycogen Phosphorylase B"/>
    <property type="match status" value="1"/>
</dbReference>
<dbReference type="PANTHER" id="PTHR46401:SF2">
    <property type="entry name" value="GLYCOSYLTRANSFERASE WBBK-RELATED"/>
    <property type="match status" value="1"/>
</dbReference>
<evidence type="ECO:0000256" key="1">
    <source>
        <dbReference type="ARBA" id="ARBA00022679"/>
    </source>
</evidence>
<keyword evidence="4" id="KW-1185">Reference proteome</keyword>
<accession>A0A1B3XRM9</accession>
<dbReference type="KEGG" id="bmur:ABE28_015995"/>
<evidence type="ECO:0000313" key="4">
    <source>
        <dbReference type="Proteomes" id="UP000077926"/>
    </source>
</evidence>
<dbReference type="AlphaFoldDB" id="A0A1B3XRM9"/>
<proteinExistence type="predicted"/>
<dbReference type="Pfam" id="PF00534">
    <property type="entry name" value="Glycos_transf_1"/>
    <property type="match status" value="1"/>
</dbReference>
<dbReference type="InterPro" id="IPR001296">
    <property type="entry name" value="Glyco_trans_1"/>
</dbReference>
<protein>
    <recommendedName>
        <fullName evidence="2">Glycosyl transferase family 1 domain-containing protein</fullName>
    </recommendedName>
</protein>
<dbReference type="Proteomes" id="UP000077926">
    <property type="component" value="Chromosome"/>
</dbReference>
<organism evidence="3 4">
    <name type="scientific">Peribacillus muralis</name>
    <dbReference type="NCBI Taxonomy" id="264697"/>
    <lineage>
        <taxon>Bacteria</taxon>
        <taxon>Bacillati</taxon>
        <taxon>Bacillota</taxon>
        <taxon>Bacilli</taxon>
        <taxon>Bacillales</taxon>
        <taxon>Bacillaceae</taxon>
        <taxon>Peribacillus</taxon>
    </lineage>
</organism>
<dbReference type="PANTHER" id="PTHR46401">
    <property type="entry name" value="GLYCOSYLTRANSFERASE WBBK-RELATED"/>
    <property type="match status" value="1"/>
</dbReference>
<keyword evidence="1" id="KW-0808">Transferase</keyword>
<reference evidence="3 4" key="1">
    <citation type="submission" date="2016-08" db="EMBL/GenBank/DDBJ databases">
        <title>Complete genome sequence of Bacillus muralis G25-68, a strain with toxicity to nematodes.</title>
        <authorList>
            <person name="Zheng Z."/>
        </authorList>
    </citation>
    <scope>NUCLEOTIDE SEQUENCE [LARGE SCALE GENOMIC DNA]</scope>
    <source>
        <strain evidence="3 4">G25-68</strain>
    </source>
</reference>
<dbReference type="STRING" id="264697.ABE28_015995"/>
<evidence type="ECO:0000313" key="3">
    <source>
        <dbReference type="EMBL" id="AOH55864.1"/>
    </source>
</evidence>
<feature type="domain" description="Glycosyl transferase family 1" evidence="2">
    <location>
        <begin position="222"/>
        <end position="372"/>
    </location>
</feature>
<sequence>MDILFLGGVFAKDKEEEIYKKSNGTVQAAANALQWNIIEGLDSWNITPIKIINSIFVGSFPNRYKDIYIKSRHWSHTNGANDKDVGFLNLFGVKHMWKAKALSIQILKWAETKNDEKKVIIIYSMHTPFIYAAIKAKQVNPNVHICLICPDLPEYMNPGGKDNKLLSILKSMDKYFMNRFLKMVDSFVFLTKYMEERIAVGTKPWIVMEGIVNTSELIVKQNDEFKKSNEKVVLYTGTLNKAYGIMDLLESFNIITDPSIHLWICGAGDAQVEVEKSSAYDERIKYFGQVSRNTAMKLQSEANLLINPRNNEGEYTKFSFPSKTMEYLLSGTPVLIYKLQGIPEEYYSYIFTIEGIGPIGIASSIERVLKNGRRELKLHGMKARNFVINEKNNKIQAKRIIDLVNEIKTDKVL</sequence>
<dbReference type="GO" id="GO:0016757">
    <property type="term" value="F:glycosyltransferase activity"/>
    <property type="evidence" value="ECO:0007669"/>
    <property type="project" value="InterPro"/>
</dbReference>